<organism evidence="2 3">
    <name type="scientific">Laceyella putida</name>
    <dbReference type="NCBI Taxonomy" id="110101"/>
    <lineage>
        <taxon>Bacteria</taxon>
        <taxon>Bacillati</taxon>
        <taxon>Bacillota</taxon>
        <taxon>Bacilli</taxon>
        <taxon>Bacillales</taxon>
        <taxon>Thermoactinomycetaceae</taxon>
        <taxon>Laceyella</taxon>
    </lineage>
</organism>
<dbReference type="SMART" id="SM00860">
    <property type="entry name" value="SMI1_KNR4"/>
    <property type="match status" value="1"/>
</dbReference>
<dbReference type="RefSeq" id="WP_379864359.1">
    <property type="nucleotide sequence ID" value="NZ_JBHTBW010000020.1"/>
</dbReference>
<accession>A0ABW2RJ69</accession>
<protein>
    <submittedName>
        <fullName evidence="2">SMI1/KNR4 family protein</fullName>
    </submittedName>
</protein>
<dbReference type="EMBL" id="JBHTBW010000020">
    <property type="protein sequence ID" value="MFC7441064.1"/>
    <property type="molecule type" value="Genomic_DNA"/>
</dbReference>
<name>A0ABW2RJ69_9BACL</name>
<dbReference type="InterPro" id="IPR037883">
    <property type="entry name" value="Knr4/Smi1-like_sf"/>
</dbReference>
<dbReference type="InterPro" id="IPR018958">
    <property type="entry name" value="Knr4/Smi1-like_dom"/>
</dbReference>
<feature type="domain" description="Knr4/Smi1-like" evidence="1">
    <location>
        <begin position="28"/>
        <end position="148"/>
    </location>
</feature>
<proteinExistence type="predicted"/>
<evidence type="ECO:0000313" key="2">
    <source>
        <dbReference type="EMBL" id="MFC7441064.1"/>
    </source>
</evidence>
<dbReference type="Gene3D" id="3.40.1580.10">
    <property type="entry name" value="SMI1/KNR4-like"/>
    <property type="match status" value="1"/>
</dbReference>
<reference evidence="3" key="1">
    <citation type="journal article" date="2019" name="Int. J. Syst. Evol. Microbiol.">
        <title>The Global Catalogue of Microorganisms (GCM) 10K type strain sequencing project: providing services to taxonomists for standard genome sequencing and annotation.</title>
        <authorList>
            <consortium name="The Broad Institute Genomics Platform"/>
            <consortium name="The Broad Institute Genome Sequencing Center for Infectious Disease"/>
            <person name="Wu L."/>
            <person name="Ma J."/>
        </authorList>
    </citation>
    <scope>NUCLEOTIDE SEQUENCE [LARGE SCALE GENOMIC DNA]</scope>
    <source>
        <strain evidence="3">CGMCC 1.12942</strain>
    </source>
</reference>
<sequence length="162" mass="19068">MKDYSFLKKYILRSESDQAPGQKHTFYPLDQSQIIEAENRINRTFPRELKDFFEQIGYGFMCKDGKNLFTNRLMDPHSIADLVLGENIYEDYYLIDELEEEPHLFPFFEVGDDSFIFLDLNQQSEKGICPVDYAGIKIADSLEEFMRKLDAQENYYLAVDVD</sequence>
<dbReference type="SUPFAM" id="SSF160631">
    <property type="entry name" value="SMI1/KNR4-like"/>
    <property type="match status" value="1"/>
</dbReference>
<evidence type="ECO:0000313" key="3">
    <source>
        <dbReference type="Proteomes" id="UP001596500"/>
    </source>
</evidence>
<comment type="caution">
    <text evidence="2">The sequence shown here is derived from an EMBL/GenBank/DDBJ whole genome shotgun (WGS) entry which is preliminary data.</text>
</comment>
<evidence type="ECO:0000259" key="1">
    <source>
        <dbReference type="SMART" id="SM00860"/>
    </source>
</evidence>
<gene>
    <name evidence="2" type="ORF">ACFQNG_07835</name>
</gene>
<dbReference type="Pfam" id="PF14568">
    <property type="entry name" value="SUKH_6"/>
    <property type="match status" value="1"/>
</dbReference>
<dbReference type="Proteomes" id="UP001596500">
    <property type="component" value="Unassembled WGS sequence"/>
</dbReference>
<keyword evidence="3" id="KW-1185">Reference proteome</keyword>